<dbReference type="AlphaFoldDB" id="A0AA37N414"/>
<gene>
    <name evidence="1" type="ORF">CE91St55_36260</name>
</gene>
<dbReference type="Proteomes" id="UP001055091">
    <property type="component" value="Unassembled WGS sequence"/>
</dbReference>
<dbReference type="EMBL" id="BQNJ01000001">
    <property type="protein sequence ID" value="GKH01645.1"/>
    <property type="molecule type" value="Genomic_DNA"/>
</dbReference>
<evidence type="ECO:0000313" key="1">
    <source>
        <dbReference type="EMBL" id="GKH01645.1"/>
    </source>
</evidence>
<organism evidence="1 2">
    <name type="scientific">Hungatella hathewayi</name>
    <dbReference type="NCBI Taxonomy" id="154046"/>
    <lineage>
        <taxon>Bacteria</taxon>
        <taxon>Bacillati</taxon>
        <taxon>Bacillota</taxon>
        <taxon>Clostridia</taxon>
        <taxon>Lachnospirales</taxon>
        <taxon>Lachnospiraceae</taxon>
        <taxon>Hungatella</taxon>
    </lineage>
</organism>
<reference evidence="1" key="1">
    <citation type="submission" date="2022-01" db="EMBL/GenBank/DDBJ databases">
        <title>Novel bile acid biosynthetic pathways are enriched in the microbiome of centenarians.</title>
        <authorList>
            <person name="Sato Y."/>
            <person name="Atarashi K."/>
            <person name="Plichta R.D."/>
            <person name="Arai Y."/>
            <person name="Sasajima S."/>
            <person name="Kearney M.S."/>
            <person name="Suda W."/>
            <person name="Takeshita K."/>
            <person name="Sasaki T."/>
            <person name="Okamoto S."/>
            <person name="Skelly N.A."/>
            <person name="Okamura Y."/>
            <person name="Vlamakis H."/>
            <person name="Li Y."/>
            <person name="Tanoue T."/>
            <person name="Takei H."/>
            <person name="Nittono H."/>
            <person name="Narushima S."/>
            <person name="Irie J."/>
            <person name="Itoh H."/>
            <person name="Moriya K."/>
            <person name="Sugiura Y."/>
            <person name="Suematsu M."/>
            <person name="Moritoki N."/>
            <person name="Shibata S."/>
            <person name="Littman R.D."/>
            <person name="Fischbach A.M."/>
            <person name="Uwamino Y."/>
            <person name="Inoue T."/>
            <person name="Honda A."/>
            <person name="Hattori M."/>
            <person name="Murai T."/>
            <person name="Xavier J.R."/>
            <person name="Hirose N."/>
            <person name="Honda K."/>
        </authorList>
    </citation>
    <scope>NUCLEOTIDE SEQUENCE</scope>
    <source>
        <strain evidence="1">CE91-St55</strain>
    </source>
</reference>
<proteinExistence type="predicted"/>
<sequence length="212" mass="24775">MREDKMENQKIRIIKKNNNFSLEYKPGDIFTVDSTWYGGANVTSKSGIPLSLDREEYELYQEAEEPRREIDRYSYHLGAMDSFCEMVAAGVKKLAMSHPCATKEERDSFLPEVKRICDSYGILFYPEDEAFLTDLFPEELNRGTYNYLFYSTNEVLEAYLGLKEEQKQLMEDGTYTRQQSYETARQFGRLLSYTEEGIARLIEKTEKQKTEG</sequence>
<name>A0AA37N414_9FIRM</name>
<accession>A0AA37N414</accession>
<evidence type="ECO:0000313" key="2">
    <source>
        <dbReference type="Proteomes" id="UP001055091"/>
    </source>
</evidence>
<protein>
    <submittedName>
        <fullName evidence="1">Uncharacterized protein</fullName>
    </submittedName>
</protein>
<comment type="caution">
    <text evidence="1">The sequence shown here is derived from an EMBL/GenBank/DDBJ whole genome shotgun (WGS) entry which is preliminary data.</text>
</comment>